<dbReference type="GeneID" id="63865046"/>
<proteinExistence type="predicted"/>
<evidence type="ECO:0000259" key="17">
    <source>
        <dbReference type="PROSITE" id="PS50939"/>
    </source>
</evidence>
<dbReference type="GO" id="GO:0005524">
    <property type="term" value="F:ATP binding"/>
    <property type="evidence" value="ECO:0007669"/>
    <property type="project" value="UniProtKB-KW"/>
</dbReference>
<keyword evidence="10 15" id="KW-0472">Membrane</keyword>
<dbReference type="InterPro" id="IPR010978">
    <property type="entry name" value="tRNA-bd_arm"/>
</dbReference>
<dbReference type="GO" id="GO:0016020">
    <property type="term" value="C:membrane"/>
    <property type="evidence" value="ECO:0007669"/>
    <property type="project" value="UniProtKB-SubCell"/>
</dbReference>
<evidence type="ECO:0000256" key="1">
    <source>
        <dbReference type="ARBA" id="ARBA00004370"/>
    </source>
</evidence>
<evidence type="ECO:0000256" key="7">
    <source>
        <dbReference type="ARBA" id="ARBA00022840"/>
    </source>
</evidence>
<evidence type="ECO:0000313" key="19">
    <source>
        <dbReference type="Proteomes" id="UP000249789"/>
    </source>
</evidence>
<keyword evidence="8" id="KW-0249">Electron transport</keyword>
<evidence type="ECO:0000313" key="18">
    <source>
        <dbReference type="EMBL" id="RAK70872.1"/>
    </source>
</evidence>
<dbReference type="InterPro" id="IPR045864">
    <property type="entry name" value="aa-tRNA-synth_II/BPL/LPL"/>
</dbReference>
<feature type="transmembrane region" description="Helical" evidence="15">
    <location>
        <begin position="216"/>
        <end position="236"/>
    </location>
</feature>
<keyword evidence="7" id="KW-0067">ATP-binding</keyword>
<dbReference type="SMART" id="SM00665">
    <property type="entry name" value="B561"/>
    <property type="match status" value="1"/>
</dbReference>
<feature type="transmembrane region" description="Helical" evidence="15">
    <location>
        <begin position="110"/>
        <end position="130"/>
    </location>
</feature>
<keyword evidence="3" id="KW-0813">Transport</keyword>
<feature type="transmembrane region" description="Helical" evidence="15">
    <location>
        <begin position="150"/>
        <end position="168"/>
    </location>
</feature>
<dbReference type="GO" id="GO:0006434">
    <property type="term" value="P:seryl-tRNA aminoacylation"/>
    <property type="evidence" value="ECO:0007669"/>
    <property type="project" value="InterPro"/>
</dbReference>
<dbReference type="InterPro" id="IPR002317">
    <property type="entry name" value="Ser-tRNA-ligase_type_1"/>
</dbReference>
<evidence type="ECO:0000256" key="10">
    <source>
        <dbReference type="ARBA" id="ARBA00023136"/>
    </source>
</evidence>
<evidence type="ECO:0000259" key="16">
    <source>
        <dbReference type="PROSITE" id="PS50862"/>
    </source>
</evidence>
<keyword evidence="19" id="KW-1185">Reference proteome</keyword>
<dbReference type="InterPro" id="IPR002314">
    <property type="entry name" value="aa-tRNA-synt_IIb"/>
</dbReference>
<keyword evidence="11 18" id="KW-0030">Aminoacyl-tRNA synthetase</keyword>
<evidence type="ECO:0000256" key="3">
    <source>
        <dbReference type="ARBA" id="ARBA00022448"/>
    </source>
</evidence>
<dbReference type="Proteomes" id="UP000249789">
    <property type="component" value="Unassembled WGS sequence"/>
</dbReference>
<reference evidence="18 19" key="1">
    <citation type="submission" date="2018-02" db="EMBL/GenBank/DDBJ databases">
        <title>The genomes of Aspergillus section Nigri reveals drivers in fungal speciation.</title>
        <authorList>
            <consortium name="DOE Joint Genome Institute"/>
            <person name="Vesth T.C."/>
            <person name="Nybo J."/>
            <person name="Theobald S."/>
            <person name="Brandl J."/>
            <person name="Frisvad J.C."/>
            <person name="Nielsen K.F."/>
            <person name="Lyhne E.K."/>
            <person name="Kogle M.E."/>
            <person name="Kuo A."/>
            <person name="Riley R."/>
            <person name="Clum A."/>
            <person name="Nolan M."/>
            <person name="Lipzen A."/>
            <person name="Salamov A."/>
            <person name="Henrissat B."/>
            <person name="Wiebenga A."/>
            <person name="De vries R.P."/>
            <person name="Grigoriev I.V."/>
            <person name="Mortensen U.H."/>
            <person name="Andersen M.R."/>
            <person name="Baker S.E."/>
        </authorList>
    </citation>
    <scope>NUCLEOTIDE SEQUENCE [LARGE SCALE GENOMIC DNA]</scope>
    <source>
        <strain evidence="18 19">CBS 313.89</strain>
    </source>
</reference>
<dbReference type="UniPathway" id="UPA00906">
    <property type="reaction ID" value="UER00895"/>
</dbReference>
<sequence>MASATGIPQLHPDSIDSREDSPLLSTPGNGPQSDDDNASLYPNLFRGTALAAQVGIWLITILVWTGILSHPLIFFSPHPLLNSAALLLQVQAALILQPTATAVQKRRGTVIHYTVQALSVLGFLAAFLIIEINKGDHARFTSPHGVLGLVTYIVIILQAAGGVVQYFLPRQVLGSVDRGKTLYKYHRQSGYLLLGLELATVAAATQTTYNLNVLDIPLWGVLIGAVLVVVGVGARVRKHKLGALTRRTFSSSARRRSQLVRPPTAPKPTPDVKHIRKNPELYAQNCRDRNYPAHAQHPSTIQQLYDEIGEIDVNLRAPRSQIKKLEKAIAEIAAAQAKNPDDATTPTEPSISQLRAEATQLRSESQAQLTRQQTCDEEMQRLALSLPNLSSADTPIGDAPTLISYLNFDPASPLPDWASKPDPTRSHVHIGTTLGLLDFTSSATTTGWGWYFLTNEGALLEQALIQYALTVARRHGWKPVSPPSIVYSHIADACGFQPRDQHNEQQIFTLEQADKDKENGAKPQRALAGTAEIPLAAMHAGRTFDSADLPLKLVGPSRCYRAEAGSRGVDTKGLYRVHEFTKVEMFAWADAIVADGSSSSDGLFTELLAIQTEILHSLGLPARVLEMPTFDLGASASRKRDIEVLFPSRLRSAAPAEGALDGNDATASLESAWGEVTSASICTDYQSRRLATRVRDGKAQKNKAPTRFAHTVNGTAMAVPRVLAAILEHGWDPKREVVVVPEVLRGWMGGIEVIGKQK</sequence>
<evidence type="ECO:0000256" key="6">
    <source>
        <dbReference type="ARBA" id="ARBA00022741"/>
    </source>
</evidence>
<dbReference type="Pfam" id="PF00587">
    <property type="entry name" value="tRNA-synt_2b"/>
    <property type="match status" value="1"/>
</dbReference>
<dbReference type="OrthoDB" id="10264585at2759"/>
<evidence type="ECO:0000256" key="4">
    <source>
        <dbReference type="ARBA" id="ARBA00022598"/>
    </source>
</evidence>
<feature type="region of interest" description="Disordered" evidence="14">
    <location>
        <begin position="1"/>
        <end position="37"/>
    </location>
</feature>
<evidence type="ECO:0000256" key="9">
    <source>
        <dbReference type="ARBA" id="ARBA00022989"/>
    </source>
</evidence>
<evidence type="ECO:0000256" key="8">
    <source>
        <dbReference type="ARBA" id="ARBA00022982"/>
    </source>
</evidence>
<evidence type="ECO:0000256" key="11">
    <source>
        <dbReference type="ARBA" id="ARBA00023146"/>
    </source>
</evidence>
<organism evidence="18 19">
    <name type="scientific">Aspergillus fijiensis CBS 313.89</name>
    <dbReference type="NCBI Taxonomy" id="1448319"/>
    <lineage>
        <taxon>Eukaryota</taxon>
        <taxon>Fungi</taxon>
        <taxon>Dikarya</taxon>
        <taxon>Ascomycota</taxon>
        <taxon>Pezizomycotina</taxon>
        <taxon>Eurotiomycetes</taxon>
        <taxon>Eurotiomycetidae</taxon>
        <taxon>Eurotiales</taxon>
        <taxon>Aspergillaceae</taxon>
        <taxon>Aspergillus</taxon>
    </lineage>
</organism>
<feature type="compositionally biased region" description="Polar residues" evidence="14">
    <location>
        <begin position="23"/>
        <end position="32"/>
    </location>
</feature>
<dbReference type="InterPro" id="IPR006593">
    <property type="entry name" value="Cyt_b561/ferric_Rdtase_TM"/>
</dbReference>
<dbReference type="Gene3D" id="1.10.287.40">
    <property type="entry name" value="Serine-tRNA synthetase, tRNA binding domain"/>
    <property type="match status" value="1"/>
</dbReference>
<feature type="transmembrane region" description="Helical" evidence="15">
    <location>
        <begin position="189"/>
        <end position="210"/>
    </location>
</feature>
<feature type="domain" description="Aminoacyl-transfer RNA synthetases class-II family profile" evidence="16">
    <location>
        <begin position="472"/>
        <end position="741"/>
    </location>
</feature>
<dbReference type="InterPro" id="IPR006195">
    <property type="entry name" value="aa-tRNA-synth_II"/>
</dbReference>
<dbReference type="AlphaFoldDB" id="A0A8G1REH6"/>
<dbReference type="GO" id="GO:0004828">
    <property type="term" value="F:serine-tRNA ligase activity"/>
    <property type="evidence" value="ECO:0007669"/>
    <property type="project" value="UniProtKB-EC"/>
</dbReference>
<accession>A0A8G1REH6</accession>
<dbReference type="EC" id="6.1.1.11" evidence="2"/>
<comment type="subcellular location">
    <subcellularLocation>
        <location evidence="1">Membrane</location>
    </subcellularLocation>
</comment>
<evidence type="ECO:0000256" key="15">
    <source>
        <dbReference type="SAM" id="Phobius"/>
    </source>
</evidence>
<name>A0A8G1REH6_9EURO</name>
<keyword evidence="9 15" id="KW-1133">Transmembrane helix</keyword>
<keyword evidence="4" id="KW-0436">Ligase</keyword>
<dbReference type="Gene3D" id="1.20.120.1770">
    <property type="match status" value="1"/>
</dbReference>
<feature type="region of interest" description="Disordered" evidence="14">
    <location>
        <begin position="252"/>
        <end position="274"/>
    </location>
</feature>
<gene>
    <name evidence="18" type="ORF">BO72DRAFT_482109</name>
</gene>
<protein>
    <recommendedName>
        <fullName evidence="2">serine--tRNA ligase</fullName>
        <ecNumber evidence="2">6.1.1.11</ecNumber>
    </recommendedName>
    <alternativeName>
        <fullName evidence="12">Seryl-tRNA synthetase</fullName>
    </alternativeName>
    <alternativeName>
        <fullName evidence="13">Seryl-tRNA(Ser) synthetase</fullName>
    </alternativeName>
</protein>
<dbReference type="SUPFAM" id="SSF46589">
    <property type="entry name" value="tRNA-binding arm"/>
    <property type="match status" value="1"/>
</dbReference>
<feature type="domain" description="Cytochrome b561" evidence="17">
    <location>
        <begin position="42"/>
        <end position="239"/>
    </location>
</feature>
<dbReference type="Pfam" id="PF02403">
    <property type="entry name" value="Seryl_tRNA_N"/>
    <property type="match status" value="1"/>
</dbReference>
<dbReference type="CDD" id="cd08761">
    <property type="entry name" value="Cyt_b561_CYB561D2_like"/>
    <property type="match status" value="1"/>
</dbReference>
<evidence type="ECO:0000256" key="5">
    <source>
        <dbReference type="ARBA" id="ARBA00022692"/>
    </source>
</evidence>
<dbReference type="Pfam" id="PF03188">
    <property type="entry name" value="Cytochrom_B561"/>
    <property type="match status" value="1"/>
</dbReference>
<dbReference type="PROSITE" id="PS50862">
    <property type="entry name" value="AA_TRNA_LIGASE_II"/>
    <property type="match status" value="1"/>
</dbReference>
<dbReference type="RefSeq" id="XP_040794884.1">
    <property type="nucleotide sequence ID" value="XM_040947713.1"/>
</dbReference>
<evidence type="ECO:0000256" key="13">
    <source>
        <dbReference type="ARBA" id="ARBA00034892"/>
    </source>
</evidence>
<dbReference type="PRINTS" id="PR00981">
    <property type="entry name" value="TRNASYNTHSER"/>
</dbReference>
<evidence type="ECO:0000256" key="14">
    <source>
        <dbReference type="SAM" id="MobiDB-lite"/>
    </source>
</evidence>
<dbReference type="FunFam" id="3.30.930.10:FF:000069">
    <property type="entry name" value="Seryl-tRNA synthetase"/>
    <property type="match status" value="1"/>
</dbReference>
<dbReference type="PANTHER" id="PTHR11778">
    <property type="entry name" value="SERYL-TRNA SYNTHETASE"/>
    <property type="match status" value="1"/>
</dbReference>
<dbReference type="PROSITE" id="PS50939">
    <property type="entry name" value="CYTOCHROME_B561"/>
    <property type="match status" value="1"/>
</dbReference>
<dbReference type="NCBIfam" id="TIGR00414">
    <property type="entry name" value="serS"/>
    <property type="match status" value="1"/>
</dbReference>
<feature type="transmembrane region" description="Helical" evidence="15">
    <location>
        <begin position="80"/>
        <end position="98"/>
    </location>
</feature>
<feature type="transmembrane region" description="Helical" evidence="15">
    <location>
        <begin position="54"/>
        <end position="74"/>
    </location>
</feature>
<evidence type="ECO:0000256" key="2">
    <source>
        <dbReference type="ARBA" id="ARBA00012840"/>
    </source>
</evidence>
<dbReference type="Gene3D" id="3.30.930.10">
    <property type="entry name" value="Bira Bifunctional Protein, Domain 2"/>
    <property type="match status" value="1"/>
</dbReference>
<dbReference type="EMBL" id="KZ824749">
    <property type="protein sequence ID" value="RAK70872.1"/>
    <property type="molecule type" value="Genomic_DNA"/>
</dbReference>
<keyword evidence="5 15" id="KW-0812">Transmembrane</keyword>
<evidence type="ECO:0000256" key="12">
    <source>
        <dbReference type="ARBA" id="ARBA00031113"/>
    </source>
</evidence>
<dbReference type="VEuPathDB" id="FungiDB:BO72DRAFT_482109"/>
<dbReference type="InterPro" id="IPR042103">
    <property type="entry name" value="SerRS_1_N_sf"/>
</dbReference>
<keyword evidence="6" id="KW-0547">Nucleotide-binding</keyword>
<dbReference type="SUPFAM" id="SSF55681">
    <property type="entry name" value="Class II aaRS and biotin synthetases"/>
    <property type="match status" value="1"/>
</dbReference>
<dbReference type="InterPro" id="IPR015866">
    <property type="entry name" value="Ser-tRNA-synth_1_N"/>
</dbReference>